<evidence type="ECO:0000256" key="3">
    <source>
        <dbReference type="ARBA" id="ARBA00023295"/>
    </source>
</evidence>
<keyword evidence="4" id="KW-0961">Cell wall biogenesis/degradation</keyword>
<sequence>MRKVFKKAFQDLQDTVRGNDEPVTRAQPPPPQGFMSWQPAARPTAKDILRYRYQHGTNLGSIFILEQWLFGGMYDAEVSSSSEHDAIIASLNKRGLQATREKFETHWRNALSEDDLNYLVESAHCNNIRLPIGYFTLGPNFCNNTRFAGEPAQVYVNAWSIAKNLIARCFSRGIGVIIDLHGVPGGANHEGHSGTSSGKAELWGNPVYLGLATRCIQFIADETIRDPQLQHAVVGIQIVNESIIDPPGMYEWYNDVIQRVSAMDYTLPIYISDGWDLSRATGFTRAYNTTTAGPPKTPVFVDCHKYWTFDEKDTSRSPYQIIEQVKHELPELDSSFVGDVFNHGAAVAVYIGEYSLALAPQTWSRSPEDQKDNLMREFGTSQSRTWQNKASGSAFWTYKMEWMPGWEWGFKYATENNFVIPPAAFNFSIKQIRDKLQQADLMRSEKLQGNLLGHSNWWDSQNPGKMFEHWRYANGFDLGWNDAREFFSARLNGVVPSAVPAAELQTFHSMSSGGGGVGFDGASVSSPGGPGQGQVDENTVIGADLLGGGLELWILKRMREERLTDRNATPFGWEWEHGFRQGVREFQAVVGA</sequence>
<dbReference type="STRING" id="212818.A0A0D1YZU5"/>
<dbReference type="Pfam" id="PF00150">
    <property type="entry name" value="Cellulase"/>
    <property type="match status" value="1"/>
</dbReference>
<evidence type="ECO:0000256" key="2">
    <source>
        <dbReference type="ARBA" id="ARBA00022801"/>
    </source>
</evidence>
<feature type="domain" description="Glycoside hydrolase family 5" evidence="6">
    <location>
        <begin position="100"/>
        <end position="366"/>
    </location>
</feature>
<evidence type="ECO:0000259" key="6">
    <source>
        <dbReference type="Pfam" id="PF00150"/>
    </source>
</evidence>
<dbReference type="GO" id="GO:0005576">
    <property type="term" value="C:extracellular region"/>
    <property type="evidence" value="ECO:0007669"/>
    <property type="project" value="TreeGrafter"/>
</dbReference>
<dbReference type="GO" id="GO:0009251">
    <property type="term" value="P:glucan catabolic process"/>
    <property type="evidence" value="ECO:0007669"/>
    <property type="project" value="TreeGrafter"/>
</dbReference>
<keyword evidence="8" id="KW-1185">Reference proteome</keyword>
<dbReference type="GO" id="GO:0009986">
    <property type="term" value="C:cell surface"/>
    <property type="evidence" value="ECO:0007669"/>
    <property type="project" value="TreeGrafter"/>
</dbReference>
<comment type="similarity">
    <text evidence="1 5">Belongs to the glycosyl hydrolase 5 (cellulase A) family.</text>
</comment>
<dbReference type="GO" id="GO:0046557">
    <property type="term" value="F:glucan endo-1,6-beta-glucosidase activity"/>
    <property type="evidence" value="ECO:0007669"/>
    <property type="project" value="TreeGrafter"/>
</dbReference>
<protein>
    <recommendedName>
        <fullName evidence="6">Glycoside hydrolase family 5 domain-containing protein</fullName>
    </recommendedName>
</protein>
<dbReference type="OrthoDB" id="4105987at2759"/>
<reference evidence="7 8" key="1">
    <citation type="submission" date="2015-01" db="EMBL/GenBank/DDBJ databases">
        <title>The Genome Sequence of Exophiala mesophila CBS40295.</title>
        <authorList>
            <consortium name="The Broad Institute Genomics Platform"/>
            <person name="Cuomo C."/>
            <person name="de Hoog S."/>
            <person name="Gorbushina A."/>
            <person name="Stielow B."/>
            <person name="Teixiera M."/>
            <person name="Abouelleil A."/>
            <person name="Chapman S.B."/>
            <person name="Priest M."/>
            <person name="Young S.K."/>
            <person name="Wortman J."/>
            <person name="Nusbaum C."/>
            <person name="Birren B."/>
        </authorList>
    </citation>
    <scope>NUCLEOTIDE SEQUENCE [LARGE SCALE GENOMIC DNA]</scope>
    <source>
        <strain evidence="7 8">CBS 40295</strain>
    </source>
</reference>
<dbReference type="InterPro" id="IPR001547">
    <property type="entry name" value="Glyco_hydro_5"/>
</dbReference>
<dbReference type="GeneID" id="27326892"/>
<accession>A0A0D1YZU5</accession>
<evidence type="ECO:0000256" key="4">
    <source>
        <dbReference type="ARBA" id="ARBA00023316"/>
    </source>
</evidence>
<organism evidence="7 8">
    <name type="scientific">Exophiala mesophila</name>
    <name type="common">Black yeast-like fungus</name>
    <dbReference type="NCBI Taxonomy" id="212818"/>
    <lineage>
        <taxon>Eukaryota</taxon>
        <taxon>Fungi</taxon>
        <taxon>Dikarya</taxon>
        <taxon>Ascomycota</taxon>
        <taxon>Pezizomycotina</taxon>
        <taxon>Eurotiomycetes</taxon>
        <taxon>Chaetothyriomycetidae</taxon>
        <taxon>Chaetothyriales</taxon>
        <taxon>Herpotrichiellaceae</taxon>
        <taxon>Exophiala</taxon>
    </lineage>
</organism>
<keyword evidence="2 5" id="KW-0378">Hydrolase</keyword>
<dbReference type="VEuPathDB" id="FungiDB:PV10_09047"/>
<dbReference type="AlphaFoldDB" id="A0A0D1YZU5"/>
<dbReference type="InterPro" id="IPR017853">
    <property type="entry name" value="GH"/>
</dbReference>
<dbReference type="SUPFAM" id="SSF51445">
    <property type="entry name" value="(Trans)glycosidases"/>
    <property type="match status" value="1"/>
</dbReference>
<proteinExistence type="inferred from homology"/>
<dbReference type="GO" id="GO:0071555">
    <property type="term" value="P:cell wall organization"/>
    <property type="evidence" value="ECO:0007669"/>
    <property type="project" value="UniProtKB-KW"/>
</dbReference>
<dbReference type="PANTHER" id="PTHR31297:SF43">
    <property type="entry name" value="GLUCAN 1,3-BETA-GLUCOSIDASE 3"/>
    <property type="match status" value="1"/>
</dbReference>
<name>A0A0D1YZU5_EXOME</name>
<gene>
    <name evidence="7" type="ORF">PV10_09047</name>
</gene>
<dbReference type="Proteomes" id="UP000054302">
    <property type="component" value="Unassembled WGS sequence"/>
</dbReference>
<keyword evidence="3 5" id="KW-0326">Glycosidase</keyword>
<dbReference type="PANTHER" id="PTHR31297">
    <property type="entry name" value="GLUCAN ENDO-1,6-BETA-GLUCOSIDASE B"/>
    <property type="match status" value="1"/>
</dbReference>
<dbReference type="RefSeq" id="XP_016219696.1">
    <property type="nucleotide sequence ID" value="XM_016374152.1"/>
</dbReference>
<evidence type="ECO:0000256" key="1">
    <source>
        <dbReference type="ARBA" id="ARBA00005641"/>
    </source>
</evidence>
<evidence type="ECO:0000313" key="8">
    <source>
        <dbReference type="Proteomes" id="UP000054302"/>
    </source>
</evidence>
<evidence type="ECO:0000256" key="5">
    <source>
        <dbReference type="RuleBase" id="RU361153"/>
    </source>
</evidence>
<dbReference type="Gene3D" id="3.20.20.80">
    <property type="entry name" value="Glycosidases"/>
    <property type="match status" value="1"/>
</dbReference>
<dbReference type="InterPro" id="IPR050386">
    <property type="entry name" value="Glycosyl_hydrolase_5"/>
</dbReference>
<dbReference type="EMBL" id="KN847526">
    <property type="protein sequence ID" value="KIV88122.1"/>
    <property type="molecule type" value="Genomic_DNA"/>
</dbReference>
<evidence type="ECO:0000313" key="7">
    <source>
        <dbReference type="EMBL" id="KIV88122.1"/>
    </source>
</evidence>